<feature type="chain" id="PRO_5043675627" description="Pentraxin (PTX) domain-containing protein" evidence="8">
    <location>
        <begin position="18"/>
        <end position="492"/>
    </location>
</feature>
<evidence type="ECO:0000256" key="8">
    <source>
        <dbReference type="SAM" id="SignalP"/>
    </source>
</evidence>
<protein>
    <recommendedName>
        <fullName evidence="9">Pentraxin (PTX) domain-containing protein</fullName>
    </recommendedName>
</protein>
<evidence type="ECO:0000256" key="1">
    <source>
        <dbReference type="ARBA" id="ARBA00001913"/>
    </source>
</evidence>
<dbReference type="FunFam" id="2.60.120.200:FF:000012">
    <property type="entry name" value="neuronal pentraxin receptor"/>
    <property type="match status" value="1"/>
</dbReference>
<dbReference type="PRINTS" id="PR00895">
    <property type="entry name" value="PENTAXIN"/>
</dbReference>
<evidence type="ECO:0000256" key="2">
    <source>
        <dbReference type="ARBA" id="ARBA00022723"/>
    </source>
</evidence>
<dbReference type="EMBL" id="JANPWB010000007">
    <property type="protein sequence ID" value="KAJ1173791.1"/>
    <property type="molecule type" value="Genomic_DNA"/>
</dbReference>
<evidence type="ECO:0000313" key="10">
    <source>
        <dbReference type="EMBL" id="KAJ1173791.1"/>
    </source>
</evidence>
<name>A0AAV7TBM0_PLEWA</name>
<dbReference type="GO" id="GO:0046872">
    <property type="term" value="F:metal ion binding"/>
    <property type="evidence" value="ECO:0007669"/>
    <property type="project" value="UniProtKB-KW"/>
</dbReference>
<dbReference type="SUPFAM" id="SSF49899">
    <property type="entry name" value="Concanavalin A-like lectins/glucanases"/>
    <property type="match status" value="1"/>
</dbReference>
<evidence type="ECO:0000256" key="5">
    <source>
        <dbReference type="ARBA" id="ARBA00023180"/>
    </source>
</evidence>
<keyword evidence="2" id="KW-0479">Metal-binding</keyword>
<keyword evidence="4" id="KW-1015">Disulfide bond</keyword>
<evidence type="ECO:0000313" key="11">
    <source>
        <dbReference type="Proteomes" id="UP001066276"/>
    </source>
</evidence>
<comment type="caution">
    <text evidence="6">Lacks conserved residue(s) required for the propagation of feature annotation.</text>
</comment>
<feature type="coiled-coil region" evidence="7">
    <location>
        <begin position="180"/>
        <end position="277"/>
    </location>
</feature>
<evidence type="ECO:0000256" key="4">
    <source>
        <dbReference type="ARBA" id="ARBA00023157"/>
    </source>
</evidence>
<organism evidence="10 11">
    <name type="scientific">Pleurodeles waltl</name>
    <name type="common">Iberian ribbed newt</name>
    <dbReference type="NCBI Taxonomy" id="8319"/>
    <lineage>
        <taxon>Eukaryota</taxon>
        <taxon>Metazoa</taxon>
        <taxon>Chordata</taxon>
        <taxon>Craniata</taxon>
        <taxon>Vertebrata</taxon>
        <taxon>Euteleostomi</taxon>
        <taxon>Amphibia</taxon>
        <taxon>Batrachia</taxon>
        <taxon>Caudata</taxon>
        <taxon>Salamandroidea</taxon>
        <taxon>Salamandridae</taxon>
        <taxon>Pleurodelinae</taxon>
        <taxon>Pleurodeles</taxon>
    </lineage>
</organism>
<dbReference type="PROSITE" id="PS00289">
    <property type="entry name" value="PTX_1"/>
    <property type="match status" value="1"/>
</dbReference>
<keyword evidence="8" id="KW-0732">Signal</keyword>
<evidence type="ECO:0000256" key="7">
    <source>
        <dbReference type="SAM" id="Coils"/>
    </source>
</evidence>
<gene>
    <name evidence="10" type="ORF">NDU88_005617</name>
</gene>
<dbReference type="PANTHER" id="PTHR19277:SF94">
    <property type="entry name" value="NEURONAL PENTRAXIN RECEPTOR"/>
    <property type="match status" value="1"/>
</dbReference>
<keyword evidence="11" id="KW-1185">Reference proteome</keyword>
<accession>A0AAV7TBM0</accession>
<keyword evidence="3" id="KW-0106">Calcium</keyword>
<dbReference type="InterPro" id="IPR030476">
    <property type="entry name" value="Pentaxin_CS"/>
</dbReference>
<evidence type="ECO:0000256" key="6">
    <source>
        <dbReference type="PROSITE-ProRule" id="PRU01172"/>
    </source>
</evidence>
<comment type="caution">
    <text evidence="10">The sequence shown here is derived from an EMBL/GenBank/DDBJ whole genome shotgun (WGS) entry which is preliminary data.</text>
</comment>
<evidence type="ECO:0000259" key="9">
    <source>
        <dbReference type="PROSITE" id="PS51828"/>
    </source>
</evidence>
<dbReference type="InterPro" id="IPR051360">
    <property type="entry name" value="Neuronal_Pentraxin_Related"/>
</dbReference>
<dbReference type="CDD" id="cd00152">
    <property type="entry name" value="PTX"/>
    <property type="match status" value="1"/>
</dbReference>
<reference evidence="10" key="1">
    <citation type="journal article" date="2022" name="bioRxiv">
        <title>Sequencing and chromosome-scale assembly of the giantPleurodeles waltlgenome.</title>
        <authorList>
            <person name="Brown T."/>
            <person name="Elewa A."/>
            <person name="Iarovenko S."/>
            <person name="Subramanian E."/>
            <person name="Araus A.J."/>
            <person name="Petzold A."/>
            <person name="Susuki M."/>
            <person name="Suzuki K.-i.T."/>
            <person name="Hayashi T."/>
            <person name="Toyoda A."/>
            <person name="Oliveira C."/>
            <person name="Osipova E."/>
            <person name="Leigh N.D."/>
            <person name="Simon A."/>
            <person name="Yun M.H."/>
        </authorList>
    </citation>
    <scope>NUCLEOTIDE SEQUENCE</scope>
    <source>
        <strain evidence="10">20211129_DDA</strain>
        <tissue evidence="10">Liver</tissue>
    </source>
</reference>
<dbReference type="InterPro" id="IPR013320">
    <property type="entry name" value="ConA-like_dom_sf"/>
</dbReference>
<dbReference type="Proteomes" id="UP001066276">
    <property type="component" value="Chromosome 4_1"/>
</dbReference>
<dbReference type="SMART" id="SM00159">
    <property type="entry name" value="PTX"/>
    <property type="match status" value="1"/>
</dbReference>
<proteinExistence type="predicted"/>
<evidence type="ECO:0000256" key="3">
    <source>
        <dbReference type="ARBA" id="ARBA00022837"/>
    </source>
</evidence>
<dbReference type="Pfam" id="PF00354">
    <property type="entry name" value="Pentaxin"/>
    <property type="match status" value="1"/>
</dbReference>
<feature type="signal peptide" evidence="8">
    <location>
        <begin position="1"/>
        <end position="17"/>
    </location>
</feature>
<comment type="cofactor">
    <cofactor evidence="1">
        <name>Ca(2+)</name>
        <dbReference type="ChEBI" id="CHEBI:29108"/>
    </cofactor>
</comment>
<dbReference type="PROSITE" id="PS51828">
    <property type="entry name" value="PTX_2"/>
    <property type="match status" value="1"/>
</dbReference>
<dbReference type="PANTHER" id="PTHR19277">
    <property type="entry name" value="PENTRAXIN"/>
    <property type="match status" value="1"/>
</dbReference>
<dbReference type="AlphaFoldDB" id="A0AAV7TBM0"/>
<keyword evidence="7" id="KW-0175">Coiled coil</keyword>
<dbReference type="InterPro" id="IPR001759">
    <property type="entry name" value="PTX_dom"/>
</dbReference>
<sequence length="492" mass="53830">MLAFLGAIICIIASVHPAFRGGGSSAHGPDNDSNALMPPEKELGSLHRAETLYGGRAGHKSATLDLSGTKPLAPQFYSRMVCTPLALECPSDTPQDAPAGGHSREDVLFLQATADQLRQTVLQQKGQIATDQEAIRELTGKLSRCENGLERSFHDSAAAHGWAPGKDTMGDLPHDSSDVVHDLEESVRTLKDRTEKIEQEIQQRLRNATSASTTGTPLLGRDSLHARLEELEGQLLAKLLELEKDRPAASAHDDKQRVDVEKELSALQSRIAELEHGTPTFAHPDGFKVAFSVRTNYMYARMKKTLPEMYAFTFCLWLKSKGSSGAGTPFSYSVPGQPNEIVLIEWGPNPMELIINDKATQLPVTLKDNMWHHVCVSWTTRDGMWAAFQDGVKRGSRENLAAWHPIKPNGIIILGQEQDNLGGRFDATQAFVGEIGQLNFWDRVLSPAEIQGLANCTGHQSGNVIQWDDKAVEVFGGAAKAVLETCEERVKA</sequence>
<feature type="domain" description="Pentraxin (PTX)" evidence="9">
    <location>
        <begin position="285"/>
        <end position="486"/>
    </location>
</feature>
<dbReference type="Gene3D" id="2.60.120.200">
    <property type="match status" value="1"/>
</dbReference>
<keyword evidence="5" id="KW-0325">Glycoprotein</keyword>